<organism evidence="1 2">
    <name type="scientific">Sphaerodactylus townsendi</name>
    <dbReference type="NCBI Taxonomy" id="933632"/>
    <lineage>
        <taxon>Eukaryota</taxon>
        <taxon>Metazoa</taxon>
        <taxon>Chordata</taxon>
        <taxon>Craniata</taxon>
        <taxon>Vertebrata</taxon>
        <taxon>Euteleostomi</taxon>
        <taxon>Lepidosauria</taxon>
        <taxon>Squamata</taxon>
        <taxon>Bifurcata</taxon>
        <taxon>Gekkota</taxon>
        <taxon>Sphaerodactylidae</taxon>
        <taxon>Sphaerodactylus</taxon>
    </lineage>
</organism>
<protein>
    <submittedName>
        <fullName evidence="1">Uncharacterized protein</fullName>
    </submittedName>
</protein>
<dbReference type="EMBL" id="CM037620">
    <property type="protein sequence ID" value="KAH7995284.1"/>
    <property type="molecule type" value="Genomic_DNA"/>
</dbReference>
<reference evidence="1" key="1">
    <citation type="submission" date="2021-08" db="EMBL/GenBank/DDBJ databases">
        <title>The first chromosome-level gecko genome reveals the dynamic sex chromosomes of Neotropical dwarf geckos (Sphaerodactylidae: Sphaerodactylus).</title>
        <authorList>
            <person name="Pinto B.J."/>
            <person name="Keating S.E."/>
            <person name="Gamble T."/>
        </authorList>
    </citation>
    <scope>NUCLEOTIDE SEQUENCE</scope>
    <source>
        <strain evidence="1">TG3544</strain>
    </source>
</reference>
<evidence type="ECO:0000313" key="2">
    <source>
        <dbReference type="Proteomes" id="UP000827872"/>
    </source>
</evidence>
<proteinExistence type="predicted"/>
<dbReference type="Proteomes" id="UP000827872">
    <property type="component" value="Linkage Group LG07"/>
</dbReference>
<sequence length="122" mass="13194">MAPAQRELPGTRTLLAPGGSFCEGSINRGHWQARGGPKAGERSPDTEGATGRWASGCGDSSLPHDWKACAWRHVTTHVPLAGMGLHVVMSKMCKFHNSDKVVAKYVGSIMGSACFWYMQYVD</sequence>
<evidence type="ECO:0000313" key="1">
    <source>
        <dbReference type="EMBL" id="KAH7995284.1"/>
    </source>
</evidence>
<name>A0ACB8ER93_9SAUR</name>
<keyword evidence="2" id="KW-1185">Reference proteome</keyword>
<comment type="caution">
    <text evidence="1">The sequence shown here is derived from an EMBL/GenBank/DDBJ whole genome shotgun (WGS) entry which is preliminary data.</text>
</comment>
<gene>
    <name evidence="1" type="ORF">K3G42_024037</name>
</gene>
<accession>A0ACB8ER93</accession>